<evidence type="ECO:0000313" key="1">
    <source>
        <dbReference type="EMBL" id="QJA51291.1"/>
    </source>
</evidence>
<organism evidence="1">
    <name type="scientific">viral metagenome</name>
    <dbReference type="NCBI Taxonomy" id="1070528"/>
    <lineage>
        <taxon>unclassified sequences</taxon>
        <taxon>metagenomes</taxon>
        <taxon>organismal metagenomes</taxon>
    </lineage>
</organism>
<sequence>MEEVLEACKKGREDMTNLSSRLLYTKWPTTAVNIVGNNAHYMIGKAIHALNGLISTLEAMGKEE</sequence>
<dbReference type="EMBL" id="MT144824">
    <property type="protein sequence ID" value="QJI00031.1"/>
    <property type="molecule type" value="Genomic_DNA"/>
</dbReference>
<name>A0A6H1ZV53_9ZZZZ</name>
<accession>A0A6H1ZV53</accession>
<reference evidence="1" key="1">
    <citation type="submission" date="2020-03" db="EMBL/GenBank/DDBJ databases">
        <title>The deep terrestrial virosphere.</title>
        <authorList>
            <person name="Holmfeldt K."/>
            <person name="Nilsson E."/>
            <person name="Simone D."/>
            <person name="Lopez-Fernandez M."/>
            <person name="Wu X."/>
            <person name="de Brujin I."/>
            <person name="Lundin D."/>
            <person name="Andersson A."/>
            <person name="Bertilsson S."/>
            <person name="Dopson M."/>
        </authorList>
    </citation>
    <scope>NUCLEOTIDE SEQUENCE</scope>
    <source>
        <strain evidence="1">TM448A02062</strain>
        <strain evidence="2">TM448B01802</strain>
    </source>
</reference>
<dbReference type="EMBL" id="MT144251">
    <property type="protein sequence ID" value="QJA51291.1"/>
    <property type="molecule type" value="Genomic_DNA"/>
</dbReference>
<evidence type="ECO:0000313" key="2">
    <source>
        <dbReference type="EMBL" id="QJI00031.1"/>
    </source>
</evidence>
<protein>
    <submittedName>
        <fullName evidence="1">Uncharacterized protein</fullName>
    </submittedName>
</protein>
<proteinExistence type="predicted"/>
<dbReference type="AlphaFoldDB" id="A0A6H1ZV53"/>
<gene>
    <name evidence="1" type="ORF">TM448A02062_0003</name>
    <name evidence="2" type="ORF">TM448B01802_0003</name>
</gene>